<keyword evidence="1" id="KW-0812">Transmembrane</keyword>
<evidence type="ECO:0000313" key="2">
    <source>
        <dbReference type="EMBL" id="VEU75697.1"/>
    </source>
</evidence>
<accession>A0A449B513</accession>
<sequence>MKKLTHVDKKIFIIFFLILVFFILIIFFCFFYKVDEIKHIIIKSINKNSTEYEIQSKIFFKLKINQKLNVYIDQKYYEAVIYNIKYIDNKTILDIRFEDVNIKKYIKINDFFETKVFVGTTNFLNIIYGFKII</sequence>
<dbReference type="KEGG" id="mmau:NCTC10168_00629"/>
<dbReference type="AlphaFoldDB" id="A0A449B513"/>
<reference evidence="2 3" key="1">
    <citation type="submission" date="2019-01" db="EMBL/GenBank/DDBJ databases">
        <authorList>
            <consortium name="Pathogen Informatics"/>
        </authorList>
    </citation>
    <scope>NUCLEOTIDE SEQUENCE [LARGE SCALE GENOMIC DNA]</scope>
    <source>
        <strain evidence="2 3">NCTC10168</strain>
    </source>
</reference>
<proteinExistence type="predicted"/>
<keyword evidence="1" id="KW-1133">Transmembrane helix</keyword>
<name>A0A449B513_9BACT</name>
<keyword evidence="3" id="KW-1185">Reference proteome</keyword>
<gene>
    <name evidence="2" type="ORF">NCTC10168_00629</name>
</gene>
<dbReference type="Proteomes" id="UP000290243">
    <property type="component" value="Chromosome"/>
</dbReference>
<keyword evidence="1" id="KW-0472">Membrane</keyword>
<dbReference type="EMBL" id="LR215037">
    <property type="protein sequence ID" value="VEU75697.1"/>
    <property type="molecule type" value="Genomic_DNA"/>
</dbReference>
<feature type="transmembrane region" description="Helical" evidence="1">
    <location>
        <begin position="12"/>
        <end position="34"/>
    </location>
</feature>
<evidence type="ECO:0000313" key="3">
    <source>
        <dbReference type="Proteomes" id="UP000290243"/>
    </source>
</evidence>
<dbReference type="NCBIfam" id="NF045999">
    <property type="entry name" value="MAG1140_fam"/>
    <property type="match status" value="1"/>
</dbReference>
<protein>
    <submittedName>
        <fullName evidence="2">Uncharacterized protein</fullName>
    </submittedName>
</protein>
<evidence type="ECO:0000256" key="1">
    <source>
        <dbReference type="SAM" id="Phobius"/>
    </source>
</evidence>
<organism evidence="2 3">
    <name type="scientific">Mycoplasmopsis maculosa</name>
    <dbReference type="NCBI Taxonomy" id="114885"/>
    <lineage>
        <taxon>Bacteria</taxon>
        <taxon>Bacillati</taxon>
        <taxon>Mycoplasmatota</taxon>
        <taxon>Mycoplasmoidales</taxon>
        <taxon>Metamycoplasmataceae</taxon>
        <taxon>Mycoplasmopsis</taxon>
    </lineage>
</organism>